<dbReference type="EMBL" id="JAMPKX010000005">
    <property type="protein sequence ID" value="MEP0947899.1"/>
    <property type="molecule type" value="Genomic_DNA"/>
</dbReference>
<gene>
    <name evidence="2" type="ORF">NC992_13525</name>
</gene>
<dbReference type="Proteomes" id="UP001482513">
    <property type="component" value="Unassembled WGS sequence"/>
</dbReference>
<keyword evidence="3" id="KW-1185">Reference proteome</keyword>
<evidence type="ECO:0000256" key="1">
    <source>
        <dbReference type="SAM" id="Phobius"/>
    </source>
</evidence>
<comment type="caution">
    <text evidence="2">The sequence shown here is derived from an EMBL/GenBank/DDBJ whole genome shotgun (WGS) entry which is preliminary data.</text>
</comment>
<evidence type="ECO:0000313" key="3">
    <source>
        <dbReference type="Proteomes" id="UP001482513"/>
    </source>
</evidence>
<dbReference type="RefSeq" id="WP_190700547.1">
    <property type="nucleotide sequence ID" value="NZ_JAMPKX010000005.1"/>
</dbReference>
<feature type="transmembrane region" description="Helical" evidence="1">
    <location>
        <begin position="27"/>
        <end position="46"/>
    </location>
</feature>
<keyword evidence="1" id="KW-0472">Membrane</keyword>
<keyword evidence="1" id="KW-1133">Transmembrane helix</keyword>
<protein>
    <submittedName>
        <fullName evidence="2">TIGR02588 family protein</fullName>
    </submittedName>
</protein>
<proteinExistence type="predicted"/>
<sequence length="144" mass="15776">MDLPNHPDNSPSPNAPRSFTQRSAAEWVTFVAASLILLGLVGLIFFDWQTNQNRPPAFSVAVSEAVRVTDGRYYVPFAITNTGGRIARMVQVTAELHITGVDDETGEQQIDFLSGHETKAGSFVFTHNPQGGDLMVRVASYRLP</sequence>
<evidence type="ECO:0000313" key="2">
    <source>
        <dbReference type="EMBL" id="MEP0947899.1"/>
    </source>
</evidence>
<dbReference type="NCBIfam" id="TIGR02588">
    <property type="entry name" value="TIGR02588 family protein"/>
    <property type="match status" value="1"/>
</dbReference>
<dbReference type="InterPro" id="IPR013417">
    <property type="entry name" value="CHP02588"/>
</dbReference>
<name>A0ABV0K5D8_9CYAN</name>
<accession>A0ABV0K5D8</accession>
<organism evidence="2 3">
    <name type="scientific">Leptolyngbya subtilissima DQ-A4</name>
    <dbReference type="NCBI Taxonomy" id="2933933"/>
    <lineage>
        <taxon>Bacteria</taxon>
        <taxon>Bacillati</taxon>
        <taxon>Cyanobacteriota</taxon>
        <taxon>Cyanophyceae</taxon>
        <taxon>Leptolyngbyales</taxon>
        <taxon>Leptolyngbyaceae</taxon>
        <taxon>Leptolyngbya group</taxon>
        <taxon>Leptolyngbya</taxon>
    </lineage>
</organism>
<reference evidence="2 3" key="1">
    <citation type="submission" date="2022-04" db="EMBL/GenBank/DDBJ databases">
        <title>Positive selection, recombination, and allopatry shape intraspecific diversity of widespread and dominant cyanobacteria.</title>
        <authorList>
            <person name="Wei J."/>
            <person name="Shu W."/>
            <person name="Hu C."/>
        </authorList>
    </citation>
    <scope>NUCLEOTIDE SEQUENCE [LARGE SCALE GENOMIC DNA]</scope>
    <source>
        <strain evidence="2 3">DQ-A4</strain>
    </source>
</reference>
<keyword evidence="1" id="KW-0812">Transmembrane</keyword>